<gene>
    <name evidence="1" type="ORF">HGP28_10800</name>
</gene>
<name>A0A7X8TRN7_9VIBR</name>
<dbReference type="Pfam" id="PF11782">
    <property type="entry name" value="DUF3319"/>
    <property type="match status" value="1"/>
</dbReference>
<sequence>MAHSHYRGFDLQTLPNDPNMWQVKIKNHVLRGNLAAVKKSIDWFCDTASIVDPQKFASLERNMTSKGSSHSENHHGFWIKNDSGEPNGWYCFFNGKLLKGSKTAIQRHIDAHLMARKRAQMQ</sequence>
<dbReference type="AlphaFoldDB" id="A0A7X8TRN7"/>
<dbReference type="RefSeq" id="WP_168836470.1">
    <property type="nucleotide sequence ID" value="NZ_JABAIK010000009.1"/>
</dbReference>
<organism evidence="1 2">
    <name type="scientific">Vibrio agarilyticus</name>
    <dbReference type="NCBI Taxonomy" id="2726741"/>
    <lineage>
        <taxon>Bacteria</taxon>
        <taxon>Pseudomonadati</taxon>
        <taxon>Pseudomonadota</taxon>
        <taxon>Gammaproteobacteria</taxon>
        <taxon>Vibrionales</taxon>
        <taxon>Vibrionaceae</taxon>
        <taxon>Vibrio</taxon>
    </lineage>
</organism>
<dbReference type="InterPro" id="IPR021753">
    <property type="entry name" value="DUF3319"/>
</dbReference>
<protein>
    <submittedName>
        <fullName evidence="1">DUF3319 domain-containing protein</fullName>
    </submittedName>
</protein>
<accession>A0A7X8TRN7</accession>
<dbReference type="Proteomes" id="UP000535589">
    <property type="component" value="Unassembled WGS sequence"/>
</dbReference>
<comment type="caution">
    <text evidence="1">The sequence shown here is derived from an EMBL/GenBank/DDBJ whole genome shotgun (WGS) entry which is preliminary data.</text>
</comment>
<reference evidence="1 2" key="1">
    <citation type="submission" date="2020-04" db="EMBL/GenBank/DDBJ databases">
        <title>Vibrio sp. SM6, a novel species isolated from seawater.</title>
        <authorList>
            <person name="Wang X."/>
        </authorList>
    </citation>
    <scope>NUCLEOTIDE SEQUENCE [LARGE SCALE GENOMIC DNA]</scope>
    <source>
        <strain evidence="1 2">SM6</strain>
    </source>
</reference>
<proteinExistence type="predicted"/>
<keyword evidence="2" id="KW-1185">Reference proteome</keyword>
<dbReference type="EMBL" id="JABAIK010000009">
    <property type="protein sequence ID" value="NLS13381.1"/>
    <property type="molecule type" value="Genomic_DNA"/>
</dbReference>
<evidence type="ECO:0000313" key="1">
    <source>
        <dbReference type="EMBL" id="NLS13381.1"/>
    </source>
</evidence>
<evidence type="ECO:0000313" key="2">
    <source>
        <dbReference type="Proteomes" id="UP000535589"/>
    </source>
</evidence>